<dbReference type="GO" id="GO:0005542">
    <property type="term" value="F:folic acid binding"/>
    <property type="evidence" value="ECO:0007669"/>
    <property type="project" value="InterPro"/>
</dbReference>
<dbReference type="SUPFAM" id="SSF55116">
    <property type="entry name" value="Formiminotransferase domain of formiminotransferase-cyclodeaminase"/>
    <property type="match status" value="1"/>
</dbReference>
<gene>
    <name evidence="2" type="ORF">S12H4_18504</name>
</gene>
<dbReference type="InterPro" id="IPR012886">
    <property type="entry name" value="Formiminotransferase_N"/>
</dbReference>
<name>X1R7R3_9ZZZZ</name>
<feature type="non-terminal residue" evidence="2">
    <location>
        <position position="146"/>
    </location>
</feature>
<organism evidence="2">
    <name type="scientific">marine sediment metagenome</name>
    <dbReference type="NCBI Taxonomy" id="412755"/>
    <lineage>
        <taxon>unclassified sequences</taxon>
        <taxon>metagenomes</taxon>
        <taxon>ecological metagenomes</taxon>
    </lineage>
</organism>
<evidence type="ECO:0000259" key="1">
    <source>
        <dbReference type="SMART" id="SM01222"/>
    </source>
</evidence>
<comment type="caution">
    <text evidence="2">The sequence shown here is derived from an EMBL/GenBank/DDBJ whole genome shotgun (WGS) entry which is preliminary data.</text>
</comment>
<dbReference type="InterPro" id="IPR051623">
    <property type="entry name" value="FTCD"/>
</dbReference>
<dbReference type="Gene3D" id="3.30.990.10">
    <property type="entry name" value="Formiminotransferase, N-terminal subdomain"/>
    <property type="match status" value="1"/>
</dbReference>
<dbReference type="PANTHER" id="PTHR12234">
    <property type="entry name" value="FORMIMINOTRANSFERASE-CYCLODEAMINASE"/>
    <property type="match status" value="1"/>
</dbReference>
<reference evidence="2" key="1">
    <citation type="journal article" date="2014" name="Front. Microbiol.">
        <title>High frequency of phylogenetically diverse reductive dehalogenase-homologous genes in deep subseafloor sedimentary metagenomes.</title>
        <authorList>
            <person name="Kawai M."/>
            <person name="Futagami T."/>
            <person name="Toyoda A."/>
            <person name="Takaki Y."/>
            <person name="Nishi S."/>
            <person name="Hori S."/>
            <person name="Arai W."/>
            <person name="Tsubouchi T."/>
            <person name="Morono Y."/>
            <person name="Uchiyama I."/>
            <person name="Ito T."/>
            <person name="Fujiyama A."/>
            <person name="Inagaki F."/>
            <person name="Takami H."/>
        </authorList>
    </citation>
    <scope>NUCLEOTIDE SEQUENCE</scope>
    <source>
        <strain evidence="2">Expedition CK06-06</strain>
    </source>
</reference>
<dbReference type="GO" id="GO:0016740">
    <property type="term" value="F:transferase activity"/>
    <property type="evidence" value="ECO:0007669"/>
    <property type="project" value="InterPro"/>
</dbReference>
<dbReference type="AlphaFoldDB" id="X1R7R3"/>
<feature type="domain" description="Formiminotransferase N-terminal subdomain" evidence="1">
    <location>
        <begin position="2"/>
        <end position="146"/>
    </location>
</feature>
<dbReference type="Pfam" id="PF07837">
    <property type="entry name" value="FTCD_N"/>
    <property type="match status" value="1"/>
</dbReference>
<protein>
    <recommendedName>
        <fullName evidence="1">Formiminotransferase N-terminal subdomain domain-containing protein</fullName>
    </recommendedName>
</protein>
<accession>X1R7R3</accession>
<dbReference type="SMART" id="SM01222">
    <property type="entry name" value="FTCD_N"/>
    <property type="match status" value="1"/>
</dbReference>
<evidence type="ECO:0000313" key="2">
    <source>
        <dbReference type="EMBL" id="GAI76782.1"/>
    </source>
</evidence>
<dbReference type="EMBL" id="BARW01009147">
    <property type="protein sequence ID" value="GAI76782.1"/>
    <property type="molecule type" value="Genomic_DNA"/>
</dbReference>
<proteinExistence type="predicted"/>
<sequence length="146" mass="16171">MPIVECVPNFSEGKRKEVVDQIVEAIEKGGKIKLLDSRMDSDHNRAVISFVGEPEECLDAAFAGCKKAADLIDMDEQKGEHNRFGATDVIPFIPISDISLEECAELAEKLAKKIGDELKIPTYLYGAAAKNPSREVLQKYRTKSFP</sequence>
<dbReference type="InterPro" id="IPR022384">
    <property type="entry name" value="FormiminoTrfase_cat_dom_sf"/>
</dbReference>
<dbReference type="InterPro" id="IPR037064">
    <property type="entry name" value="Formiminotransferase_N_sf"/>
</dbReference>
<dbReference type="PANTHER" id="PTHR12234:SF8">
    <property type="entry name" value="FORMIMINOTRANSFERASE-CYCLODEAMINASE"/>
    <property type="match status" value="1"/>
</dbReference>